<reference evidence="2 3" key="1">
    <citation type="submission" date="2016-12" db="EMBL/GenBank/DDBJ databases">
        <title>The genomes of Aspergillus section Nigri reveals drivers in fungal speciation.</title>
        <authorList>
            <consortium name="DOE Joint Genome Institute"/>
            <person name="Vesth T.C."/>
            <person name="Nybo J."/>
            <person name="Theobald S."/>
            <person name="Brandl J."/>
            <person name="Frisvad J.C."/>
            <person name="Nielsen K.F."/>
            <person name="Lyhne E.K."/>
            <person name="Kogle M.E."/>
            <person name="Kuo A."/>
            <person name="Riley R."/>
            <person name="Clum A."/>
            <person name="Nolan M."/>
            <person name="Lipzen A."/>
            <person name="Salamov A."/>
            <person name="Henrissat B."/>
            <person name="Wiebenga A."/>
            <person name="De Vries R.P."/>
            <person name="Grigoriev I.V."/>
            <person name="Mortensen U.H."/>
            <person name="Andersen M.R."/>
            <person name="Baker S.E."/>
        </authorList>
    </citation>
    <scope>NUCLEOTIDE SEQUENCE [LARGE SCALE GENOMIC DNA]</scope>
    <source>
        <strain evidence="2 3">CBS 117.55</strain>
    </source>
</reference>
<evidence type="ECO:0000256" key="1">
    <source>
        <dbReference type="SAM" id="MobiDB-lite"/>
    </source>
</evidence>
<proteinExistence type="predicted"/>
<dbReference type="VEuPathDB" id="FungiDB:BO70DRAFT_360838"/>
<dbReference type="OrthoDB" id="4505596at2759"/>
<dbReference type="Proteomes" id="UP000247233">
    <property type="component" value="Unassembled WGS sequence"/>
</dbReference>
<feature type="compositionally biased region" description="Basic and acidic residues" evidence="1">
    <location>
        <begin position="188"/>
        <end position="199"/>
    </location>
</feature>
<dbReference type="AlphaFoldDB" id="A0A317WL44"/>
<gene>
    <name evidence="2" type="ORF">BO70DRAFT_360838</name>
</gene>
<feature type="compositionally biased region" description="Basic and acidic residues" evidence="1">
    <location>
        <begin position="113"/>
        <end position="126"/>
    </location>
</feature>
<dbReference type="RefSeq" id="XP_025400584.1">
    <property type="nucleotide sequence ID" value="XM_025542887.1"/>
</dbReference>
<sequence>MNPFGEELITVGPDYEWYRPNNTYGDQLLPQPPLRLKSRAQFEQDRIFGYPPRMGERNLPRETHMPFMYENVDEVRATIRAREEAKRRGIIIDLWMASAEIVALIAQHDEKHGSIKPREAKETKELTRKRRRGEAAEPTQVKRRRKGKEATPPPEEEEEGRKTLRIKLTLKGNNKRSHSEIEEVEESTDSKETDTKAIEDGPSPSKILKLSGLPRNHHTLKGISTPTASKAEPKKEPVQAASTEILATGAPEAGPSDQSLGETPGGRPRRRAAAALMAEFENHAQERARRAHARKKGSDKPDDPDDNHPH</sequence>
<comment type="caution">
    <text evidence="2">The sequence shown here is derived from an EMBL/GenBank/DDBJ whole genome shotgun (WGS) entry which is preliminary data.</text>
</comment>
<name>A0A317WL44_9EURO</name>
<accession>A0A317WL44</accession>
<evidence type="ECO:0000313" key="2">
    <source>
        <dbReference type="EMBL" id="PWY86032.1"/>
    </source>
</evidence>
<dbReference type="STRING" id="1448321.A0A317WL44"/>
<keyword evidence="3" id="KW-1185">Reference proteome</keyword>
<dbReference type="EMBL" id="MSFL01000008">
    <property type="protein sequence ID" value="PWY86032.1"/>
    <property type="molecule type" value="Genomic_DNA"/>
</dbReference>
<evidence type="ECO:0000313" key="3">
    <source>
        <dbReference type="Proteomes" id="UP000247233"/>
    </source>
</evidence>
<dbReference type="GeneID" id="37065124"/>
<organism evidence="2 3">
    <name type="scientific">Aspergillus heteromorphus CBS 117.55</name>
    <dbReference type="NCBI Taxonomy" id="1448321"/>
    <lineage>
        <taxon>Eukaryota</taxon>
        <taxon>Fungi</taxon>
        <taxon>Dikarya</taxon>
        <taxon>Ascomycota</taxon>
        <taxon>Pezizomycotina</taxon>
        <taxon>Eurotiomycetes</taxon>
        <taxon>Eurotiomycetidae</taxon>
        <taxon>Eurotiales</taxon>
        <taxon>Aspergillaceae</taxon>
        <taxon>Aspergillus</taxon>
        <taxon>Aspergillus subgen. Circumdati</taxon>
    </lineage>
</organism>
<feature type="compositionally biased region" description="Basic and acidic residues" evidence="1">
    <location>
        <begin position="296"/>
        <end position="310"/>
    </location>
</feature>
<feature type="region of interest" description="Disordered" evidence="1">
    <location>
        <begin position="113"/>
        <end position="310"/>
    </location>
</feature>
<protein>
    <submittedName>
        <fullName evidence="2">Uncharacterized protein</fullName>
    </submittedName>
</protein>